<dbReference type="SFLD" id="SFLDS00029">
    <property type="entry name" value="Radical_SAM"/>
    <property type="match status" value="1"/>
</dbReference>
<feature type="binding site" evidence="15">
    <location>
        <position position="111"/>
    </location>
    <ligand>
        <name>S-adenosyl-L-methionine</name>
        <dbReference type="ChEBI" id="CHEBI:59789"/>
        <label>1</label>
    </ligand>
</feature>
<keyword evidence="9 14" id="KW-0560">Oxidoreductase</keyword>
<dbReference type="NCBIfam" id="TIGR00538">
    <property type="entry name" value="hemN"/>
    <property type="match status" value="1"/>
</dbReference>
<gene>
    <name evidence="18" type="ORF">C8D95_10815</name>
</gene>
<dbReference type="SFLD" id="SFLDG01082">
    <property type="entry name" value="B12-binding_domain_containing"/>
    <property type="match status" value="1"/>
</dbReference>
<feature type="binding site" evidence="15">
    <location>
        <position position="171"/>
    </location>
    <ligand>
        <name>S-adenosyl-L-methionine</name>
        <dbReference type="ChEBI" id="CHEBI:59789"/>
        <label>2</label>
    </ligand>
</feature>
<feature type="domain" description="Radical SAM core" evidence="17">
    <location>
        <begin position="45"/>
        <end position="279"/>
    </location>
</feature>
<feature type="binding site" evidence="16">
    <location>
        <position position="60"/>
    </location>
    <ligand>
        <name>[4Fe-4S] cluster</name>
        <dbReference type="ChEBI" id="CHEBI:49883"/>
        <note>4Fe-4S-S-AdoMet</note>
    </ligand>
</feature>
<sequence length="451" mass="49091">MEDLSRLQALGLFDARVPRYTSYPTAPVFSIASCLALQEECLSALDPADPVSVYVHIPFCERLCWFCAYRTQGTRTLSPVEHYLDTLLAELALLRAALPVGIRMGRLHWGGGTPTILPPYLICTLAEAIKAAVPPASPFEFSVEVDPTLFDAEKVAALQSVGMTCASIGIQDFDPKVQAAIGRKQTFAATRRCVETLRKAGGVSLNVDLVYGLPHQTREVVAASLRQVLSLEPDRIALFGYAHVPWMAKRQELIDEAHLPDDRLRHSLFVECAETIVGKGYAAIGIDHFAKSADALSEALRRGTLRRNFQGYTADACQTLIGIGASAISRFPQGYVQNAVATGAYMQRIDSGSLAGYRGHALTQDDKLRARAIEMLMCQFRIDLNSLLSEFGALARTLNPIHDLIVARYSPYITRTADCIAIDSSGAALTRMVAAGYDAYTPAGVVYSRAT</sequence>
<evidence type="ECO:0000256" key="3">
    <source>
        <dbReference type="ARBA" id="ARBA00005493"/>
    </source>
</evidence>
<dbReference type="SFLD" id="SFLDG01065">
    <property type="entry name" value="anaerobic_coproporphyrinogen-I"/>
    <property type="match status" value="1"/>
</dbReference>
<dbReference type="Gene3D" id="3.30.750.200">
    <property type="match status" value="1"/>
</dbReference>
<dbReference type="Proteomes" id="UP000245390">
    <property type="component" value="Unassembled WGS sequence"/>
</dbReference>
<dbReference type="InterPro" id="IPR034505">
    <property type="entry name" value="Coproporphyrinogen-III_oxidase"/>
</dbReference>
<dbReference type="GO" id="GO:0005737">
    <property type="term" value="C:cytoplasm"/>
    <property type="evidence" value="ECO:0007669"/>
    <property type="project" value="UniProtKB-SubCell"/>
</dbReference>
<comment type="pathway">
    <text evidence="2 14">Porphyrin-containing compound metabolism; protoporphyrin-IX biosynthesis; protoporphyrinogen-IX from coproporphyrinogen-III (AdoMet route): step 1/1.</text>
</comment>
<feature type="binding site" evidence="15">
    <location>
        <position position="328"/>
    </location>
    <ligand>
        <name>S-adenosyl-L-methionine</name>
        <dbReference type="ChEBI" id="CHEBI:59789"/>
        <label>1</label>
    </ligand>
</feature>
<evidence type="ECO:0000256" key="7">
    <source>
        <dbReference type="ARBA" id="ARBA00022691"/>
    </source>
</evidence>
<evidence type="ECO:0000256" key="9">
    <source>
        <dbReference type="ARBA" id="ARBA00023002"/>
    </source>
</evidence>
<feature type="binding site" evidence="15">
    <location>
        <position position="183"/>
    </location>
    <ligand>
        <name>S-adenosyl-L-methionine</name>
        <dbReference type="ChEBI" id="CHEBI:59789"/>
        <label>2</label>
    </ligand>
</feature>
<dbReference type="Pfam" id="PF04055">
    <property type="entry name" value="Radical_SAM"/>
    <property type="match status" value="1"/>
</dbReference>
<feature type="binding site" evidence="15">
    <location>
        <begin position="66"/>
        <end position="68"/>
    </location>
    <ligand>
        <name>S-adenosyl-L-methionine</name>
        <dbReference type="ChEBI" id="CHEBI:59789"/>
        <label>2</label>
    </ligand>
</feature>
<dbReference type="GO" id="GO:0046872">
    <property type="term" value="F:metal ion binding"/>
    <property type="evidence" value="ECO:0007669"/>
    <property type="project" value="UniProtKB-KW"/>
</dbReference>
<evidence type="ECO:0000313" key="18">
    <source>
        <dbReference type="EMBL" id="PWK55140.1"/>
    </source>
</evidence>
<protein>
    <recommendedName>
        <fullName evidence="14">Coproporphyrinogen-III oxidase</fullName>
        <ecNumber evidence="14">1.3.98.3</ecNumber>
    </recommendedName>
</protein>
<feature type="binding site" evidence="15">
    <location>
        <position position="242"/>
    </location>
    <ligand>
        <name>S-adenosyl-L-methionine</name>
        <dbReference type="ChEBI" id="CHEBI:59789"/>
        <label>2</label>
    </ligand>
</feature>
<dbReference type="SMART" id="SM00729">
    <property type="entry name" value="Elp3"/>
    <property type="match status" value="1"/>
</dbReference>
<keyword evidence="11 14" id="KW-0411">Iron-sulfur</keyword>
<evidence type="ECO:0000256" key="15">
    <source>
        <dbReference type="PIRSR" id="PIRSR000167-1"/>
    </source>
</evidence>
<keyword evidence="7 14" id="KW-0949">S-adenosyl-L-methionine</keyword>
<evidence type="ECO:0000256" key="4">
    <source>
        <dbReference type="ARBA" id="ARBA00011245"/>
    </source>
</evidence>
<keyword evidence="12 14" id="KW-0627">Porphyrin biosynthesis</keyword>
<comment type="caution">
    <text evidence="18">The sequence shown here is derived from an EMBL/GenBank/DDBJ whole genome shotgun (WGS) entry which is preliminary data.</text>
</comment>
<dbReference type="UniPathway" id="UPA00251">
    <property type="reaction ID" value="UER00323"/>
</dbReference>
<dbReference type="OrthoDB" id="9808022at2"/>
<evidence type="ECO:0000256" key="10">
    <source>
        <dbReference type="ARBA" id="ARBA00023004"/>
    </source>
</evidence>
<evidence type="ECO:0000256" key="16">
    <source>
        <dbReference type="PIRSR" id="PIRSR000167-2"/>
    </source>
</evidence>
<dbReference type="RefSeq" id="WP_109760149.1">
    <property type="nucleotide sequence ID" value="NZ_CP034588.1"/>
</dbReference>
<evidence type="ECO:0000259" key="17">
    <source>
        <dbReference type="PROSITE" id="PS51918"/>
    </source>
</evidence>
<dbReference type="InterPro" id="IPR007197">
    <property type="entry name" value="rSAM"/>
</dbReference>
<comment type="cofactor">
    <cofactor evidence="14 16">
        <name>[4Fe-4S] cluster</name>
        <dbReference type="ChEBI" id="CHEBI:49883"/>
    </cofactor>
    <text evidence="14 16">Binds 1 [4Fe-4S] cluster. The cluster is coordinated with 3 cysteines and an exchangeable S-adenosyl-L-methionine.</text>
</comment>
<dbReference type="SUPFAM" id="SSF102114">
    <property type="entry name" value="Radical SAM enzymes"/>
    <property type="match status" value="1"/>
</dbReference>
<dbReference type="AlphaFoldDB" id="A0A316G5S8"/>
<dbReference type="EMBL" id="QGGV01000008">
    <property type="protein sequence ID" value="PWK55140.1"/>
    <property type="molecule type" value="Genomic_DNA"/>
</dbReference>
<feature type="binding site" evidence="15">
    <location>
        <position position="54"/>
    </location>
    <ligand>
        <name>S-adenosyl-L-methionine</name>
        <dbReference type="ChEBI" id="CHEBI:59789"/>
        <label>1</label>
    </ligand>
</feature>
<evidence type="ECO:0000256" key="13">
    <source>
        <dbReference type="ARBA" id="ARBA00048321"/>
    </source>
</evidence>
<dbReference type="Gene3D" id="1.10.10.920">
    <property type="match status" value="1"/>
</dbReference>
<dbReference type="EC" id="1.3.98.3" evidence="14"/>
<evidence type="ECO:0000256" key="8">
    <source>
        <dbReference type="ARBA" id="ARBA00022723"/>
    </source>
</evidence>
<dbReference type="InterPro" id="IPR004558">
    <property type="entry name" value="Coprogen_oxidase_HemN"/>
</dbReference>
<evidence type="ECO:0000256" key="12">
    <source>
        <dbReference type="ARBA" id="ARBA00023244"/>
    </source>
</evidence>
<comment type="subunit">
    <text evidence="4">Monomer.</text>
</comment>
<dbReference type="PANTHER" id="PTHR13932">
    <property type="entry name" value="COPROPORPHYRINIGEN III OXIDASE"/>
    <property type="match status" value="1"/>
</dbReference>
<evidence type="ECO:0000256" key="11">
    <source>
        <dbReference type="ARBA" id="ARBA00023014"/>
    </source>
</evidence>
<feature type="binding site" evidence="15">
    <location>
        <position position="144"/>
    </location>
    <ligand>
        <name>S-adenosyl-L-methionine</name>
        <dbReference type="ChEBI" id="CHEBI:59789"/>
        <label>1</label>
    </ligand>
</feature>
<dbReference type="GO" id="GO:0051539">
    <property type="term" value="F:4 iron, 4 sulfur cluster binding"/>
    <property type="evidence" value="ECO:0007669"/>
    <property type="project" value="UniProtKB-KW"/>
</dbReference>
<organism evidence="18 19">
    <name type="scientific">Silicimonas algicola</name>
    <dbReference type="NCBI Taxonomy" id="1826607"/>
    <lineage>
        <taxon>Bacteria</taxon>
        <taxon>Pseudomonadati</taxon>
        <taxon>Pseudomonadota</taxon>
        <taxon>Alphaproteobacteria</taxon>
        <taxon>Rhodobacterales</taxon>
        <taxon>Paracoccaceae</taxon>
    </lineage>
</organism>
<evidence type="ECO:0000256" key="2">
    <source>
        <dbReference type="ARBA" id="ARBA00004785"/>
    </source>
</evidence>
<dbReference type="GO" id="GO:0006782">
    <property type="term" value="P:protoporphyrinogen IX biosynthetic process"/>
    <property type="evidence" value="ECO:0007669"/>
    <property type="project" value="UniProtKB-UniPathway"/>
</dbReference>
<comment type="catalytic activity">
    <reaction evidence="13 14">
        <text>coproporphyrinogen III + 2 S-adenosyl-L-methionine = protoporphyrinogen IX + 2 5'-deoxyadenosine + 2 L-methionine + 2 CO2</text>
        <dbReference type="Rhea" id="RHEA:15425"/>
        <dbReference type="ChEBI" id="CHEBI:16526"/>
        <dbReference type="ChEBI" id="CHEBI:17319"/>
        <dbReference type="ChEBI" id="CHEBI:57307"/>
        <dbReference type="ChEBI" id="CHEBI:57309"/>
        <dbReference type="ChEBI" id="CHEBI:57844"/>
        <dbReference type="ChEBI" id="CHEBI:59789"/>
        <dbReference type="EC" id="1.3.98.3"/>
    </reaction>
</comment>
<name>A0A316G5S8_9RHOB</name>
<dbReference type="InterPro" id="IPR058240">
    <property type="entry name" value="rSAM_sf"/>
</dbReference>
<dbReference type="PIRSF" id="PIRSF000167">
    <property type="entry name" value="HemN"/>
    <property type="match status" value="1"/>
</dbReference>
<feature type="binding site" evidence="15">
    <location>
        <position position="208"/>
    </location>
    <ligand>
        <name>S-adenosyl-L-methionine</name>
        <dbReference type="ChEBI" id="CHEBI:59789"/>
        <label>2</label>
    </ligand>
</feature>
<keyword evidence="19" id="KW-1185">Reference proteome</keyword>
<evidence type="ECO:0000256" key="6">
    <source>
        <dbReference type="ARBA" id="ARBA00022490"/>
    </source>
</evidence>
<dbReference type="PROSITE" id="PS51918">
    <property type="entry name" value="RADICAL_SAM"/>
    <property type="match status" value="1"/>
</dbReference>
<feature type="binding site" evidence="16">
    <location>
        <position position="67"/>
    </location>
    <ligand>
        <name>[4Fe-4S] cluster</name>
        <dbReference type="ChEBI" id="CHEBI:49883"/>
        <note>4Fe-4S-S-AdoMet</note>
    </ligand>
</feature>
<evidence type="ECO:0000256" key="1">
    <source>
        <dbReference type="ARBA" id="ARBA00004496"/>
    </source>
</evidence>
<keyword evidence="6 14" id="KW-0963">Cytoplasm</keyword>
<comment type="subcellular location">
    <subcellularLocation>
        <location evidence="1 14">Cytoplasm</location>
    </subcellularLocation>
</comment>
<keyword evidence="10 14" id="KW-0408">Iron</keyword>
<dbReference type="PROSITE" id="PS51257">
    <property type="entry name" value="PROKAR_LIPOPROTEIN"/>
    <property type="match status" value="1"/>
</dbReference>
<evidence type="ECO:0000256" key="14">
    <source>
        <dbReference type="PIRNR" id="PIRNR000167"/>
    </source>
</evidence>
<comment type="similarity">
    <text evidence="3 14">Belongs to the anaerobic coproporphyrinogen-III oxidase family.</text>
</comment>
<accession>A0A316G5S8</accession>
<dbReference type="PANTHER" id="PTHR13932:SF6">
    <property type="entry name" value="OXYGEN-INDEPENDENT COPROPORPHYRINOGEN III OXIDASE"/>
    <property type="match status" value="1"/>
</dbReference>
<dbReference type="KEGG" id="salo:EF888_07200"/>
<dbReference type="GO" id="GO:0051989">
    <property type="term" value="F:coproporphyrinogen dehydrogenase activity"/>
    <property type="evidence" value="ECO:0007669"/>
    <property type="project" value="UniProtKB-EC"/>
</dbReference>
<feature type="binding site" evidence="15">
    <location>
        <begin position="112"/>
        <end position="113"/>
    </location>
    <ligand>
        <name>S-adenosyl-L-methionine</name>
        <dbReference type="ChEBI" id="CHEBI:59789"/>
        <label>2</label>
    </ligand>
</feature>
<evidence type="ECO:0000256" key="5">
    <source>
        <dbReference type="ARBA" id="ARBA00022485"/>
    </source>
</evidence>
<feature type="binding site" evidence="16">
    <location>
        <position position="64"/>
    </location>
    <ligand>
        <name>[4Fe-4S] cluster</name>
        <dbReference type="ChEBI" id="CHEBI:49883"/>
        <note>4Fe-4S-S-AdoMet</note>
    </ligand>
</feature>
<keyword evidence="5 14" id="KW-0004">4Fe-4S</keyword>
<reference evidence="18 19" key="1">
    <citation type="submission" date="2018-05" db="EMBL/GenBank/DDBJ databases">
        <title>Genomic Encyclopedia of Type Strains, Phase IV (KMG-IV): sequencing the most valuable type-strain genomes for metagenomic binning, comparative biology and taxonomic classification.</title>
        <authorList>
            <person name="Goeker M."/>
        </authorList>
    </citation>
    <scope>NUCLEOTIDE SEQUENCE [LARGE SCALE GENOMIC DNA]</scope>
    <source>
        <strain evidence="18 19">DSM 103371</strain>
    </source>
</reference>
<dbReference type="GO" id="GO:0004109">
    <property type="term" value="F:coproporphyrinogen oxidase activity"/>
    <property type="evidence" value="ECO:0007669"/>
    <property type="project" value="InterPro"/>
</dbReference>
<evidence type="ECO:0000313" key="19">
    <source>
        <dbReference type="Proteomes" id="UP000245390"/>
    </source>
</evidence>
<proteinExistence type="inferred from homology"/>
<dbReference type="InterPro" id="IPR006638">
    <property type="entry name" value="Elp3/MiaA/NifB-like_rSAM"/>
</dbReference>
<keyword evidence="8 14" id="KW-0479">Metal-binding</keyword>